<keyword evidence="2" id="KW-1185">Reference proteome</keyword>
<proteinExistence type="predicted"/>
<dbReference type="EMBL" id="MN876842">
    <property type="protein sequence ID" value="QJF12334.1"/>
    <property type="molecule type" value="Genomic_DNA"/>
</dbReference>
<organism evidence="1 2">
    <name type="scientific">Acidianus rod-shaped virus 3</name>
    <dbReference type="NCBI Taxonomy" id="2730617"/>
    <lineage>
        <taxon>Viruses</taxon>
        <taxon>Adnaviria</taxon>
        <taxon>Zilligvirae</taxon>
        <taxon>Taleaviricota</taxon>
        <taxon>Tokiviricetes</taxon>
        <taxon>Ligamenvirales</taxon>
        <taxon>Rudiviridae</taxon>
        <taxon>Hoswirudivirus</taxon>
        <taxon>Hoswirudivirus acidiani</taxon>
        <taxon>Hoswirudivirus ARV3</taxon>
    </lineage>
</organism>
<protein>
    <submittedName>
        <fullName evidence="1">Putative acetyltransferase</fullName>
    </submittedName>
</protein>
<name>A0A6M3VWN8_9VIRU</name>
<accession>A0A6M3VWN8</accession>
<dbReference type="GO" id="GO:0016740">
    <property type="term" value="F:transferase activity"/>
    <property type="evidence" value="ECO:0007669"/>
    <property type="project" value="UniProtKB-KW"/>
</dbReference>
<gene>
    <name evidence="1" type="ORF">ARV3_gp21</name>
</gene>
<dbReference type="Proteomes" id="UP000502393">
    <property type="component" value="Segment"/>
</dbReference>
<evidence type="ECO:0000313" key="1">
    <source>
        <dbReference type="EMBL" id="QJF12334.1"/>
    </source>
</evidence>
<evidence type="ECO:0000313" key="2">
    <source>
        <dbReference type="Proteomes" id="UP000502393"/>
    </source>
</evidence>
<sequence length="173" mass="20077">MAEECKIVELQDKKDIELSRLLIAKYHAQGITQGGGASKIQKYFTYQCDNYIVAIAWINDSIPFRFVAEKFKIPIDRSYFIRRVTKTAPGDYLVEFLEKLSDLLKSYEIEVLWTLGFPNHSNALYKNSGFEYVGDTPRTNTPVFVKYLNVRHVVPNEVNEKDKKTKNEVKKDE</sequence>
<keyword evidence="1" id="KW-0808">Transferase</keyword>
<reference evidence="1 2" key="1">
    <citation type="journal article" date="2020" name="ISME J.">
        <title>New virus isolates from Italian hydrothermal environments underscore the biogeographic pattern in archaeal virus communities.</title>
        <authorList>
            <person name="Baquero D.P."/>
            <person name="Contursi P."/>
            <person name="Piochi M."/>
            <person name="Bartolucci S."/>
            <person name="Liu Y."/>
            <person name="Cvirkaite-Krupovic V."/>
            <person name="Prangishvili D."/>
            <person name="Krupovic M."/>
        </authorList>
    </citation>
    <scope>NUCLEOTIDE SEQUENCE [LARGE SCALE GENOMIC DNA]</scope>
    <source>
        <strain evidence="1">9</strain>
    </source>
</reference>